<protein>
    <submittedName>
        <fullName evidence="2">Uncharacterized protein</fullName>
    </submittedName>
</protein>
<evidence type="ECO:0000313" key="3">
    <source>
        <dbReference type="Proteomes" id="UP000010366"/>
    </source>
</evidence>
<organism evidence="2 3">
    <name type="scientific">Chamaesiphon minutus (strain ATCC 27169 / PCC 6605)</name>
    <dbReference type="NCBI Taxonomy" id="1173020"/>
    <lineage>
        <taxon>Bacteria</taxon>
        <taxon>Bacillati</taxon>
        <taxon>Cyanobacteriota</taxon>
        <taxon>Cyanophyceae</taxon>
        <taxon>Gomontiellales</taxon>
        <taxon>Chamaesiphonaceae</taxon>
        <taxon>Chamaesiphon</taxon>
    </lineage>
</organism>
<feature type="chain" id="PRO_5003936472" evidence="1">
    <location>
        <begin position="27"/>
        <end position="325"/>
    </location>
</feature>
<geneLocation type="plasmid" evidence="2 3">
    <name>pCHA6605.01</name>
</geneLocation>
<evidence type="ECO:0000313" key="2">
    <source>
        <dbReference type="EMBL" id="AFY97215.1"/>
    </source>
</evidence>
<name>K9UQZ5_CHAP6</name>
<proteinExistence type="predicted"/>
<keyword evidence="2" id="KW-0614">Plasmid</keyword>
<dbReference type="AlphaFoldDB" id="K9UQZ5"/>
<dbReference type="EMBL" id="CP003601">
    <property type="protein sequence ID" value="AFY97215.1"/>
    <property type="molecule type" value="Genomic_DNA"/>
</dbReference>
<dbReference type="eggNOG" id="COG3451">
    <property type="taxonomic scope" value="Bacteria"/>
</dbReference>
<dbReference type="KEGG" id="cmp:Cha6605_6396"/>
<keyword evidence="3" id="KW-1185">Reference proteome</keyword>
<dbReference type="Proteomes" id="UP000010366">
    <property type="component" value="Plasmid pCHA6605.01"/>
</dbReference>
<reference evidence="2 3" key="1">
    <citation type="submission" date="2012-05" db="EMBL/GenBank/DDBJ databases">
        <title>Noncontiguous Finished plasmid 1 of genome of Chamaesiphon sp. PCC 6605.</title>
        <authorList>
            <consortium name="US DOE Joint Genome Institute"/>
            <person name="Gugger M."/>
            <person name="Coursin T."/>
            <person name="Rippka R."/>
            <person name="Tandeau De Marsac N."/>
            <person name="Huntemann M."/>
            <person name="Wei C.-L."/>
            <person name="Han J."/>
            <person name="Detter J.C."/>
            <person name="Han C."/>
            <person name="Tapia R."/>
            <person name="Chen A."/>
            <person name="Kyrpides N."/>
            <person name="Mavromatis K."/>
            <person name="Markowitz V."/>
            <person name="Szeto E."/>
            <person name="Ivanova N."/>
            <person name="Pagani I."/>
            <person name="Pati A."/>
            <person name="Goodwin L."/>
            <person name="Nordberg H.P."/>
            <person name="Cantor M.N."/>
            <person name="Hua S.X."/>
            <person name="Woyke T."/>
            <person name="Kerfeld C.A."/>
        </authorList>
    </citation>
    <scope>NUCLEOTIDE SEQUENCE [LARGE SCALE GENOMIC DNA]</scope>
    <source>
        <strain evidence="3">ATCC 27169 / PCC 6605</strain>
        <plasmid evidence="3">Plasmid pCHA6605.01</plasmid>
    </source>
</reference>
<evidence type="ECO:0000256" key="1">
    <source>
        <dbReference type="SAM" id="SignalP"/>
    </source>
</evidence>
<dbReference type="HOGENOM" id="CLU_854425_0_0_3"/>
<dbReference type="RefSeq" id="WP_015329098.1">
    <property type="nucleotide sequence ID" value="NC_020053.1"/>
</dbReference>
<sequence length="325" mass="33323" precursor="true">MTKHSLLLAIAGNIILSIVAISGANAAQLQPQMTLPDSIAPGNMIVDPAIPPTFNPQGIQSILSNPGNLTNVFSGIISAFPGLDPNIASALTTASQYAPIAQSVLAGQAPTPAQIGQVAGGMNGGTGIGINFGAWGLDAAGQIQALNPDGSVKTDDPTGKMVAYQASNMINGKGFDTKAVIAQLDLAKAKSGSSVAEANRQSTNKAVSSIMSATGDASNSALATGAAQANISAQAGSSFNRMGAMNNMLSQNLIVGTNANTIGLGLLSQGENQAKQNALVQQRSMAEDEQKRVEADLDDLQIKYLEASQLKARAPWCYRMNTCPL</sequence>
<keyword evidence="1" id="KW-0732">Signal</keyword>
<accession>K9UQZ5</accession>
<gene>
    <name evidence="2" type="ORF">Cha6605_6396</name>
</gene>
<feature type="signal peptide" evidence="1">
    <location>
        <begin position="1"/>
        <end position="26"/>
    </location>
</feature>